<sequence length="262" mass="28726">MAIVAEKPAVWVTRPLAQTERLSALLRAHGWEPIVAPLLAIEPTVTEEAARQWSETLDGYRWVFFVSANAAQIAVPAIRDHRPWPPGPAVATVGAGSAAALRALGFPDVWYPVDGADSEAVLAASWTQPERVAGQSLLIVKGEGGRGLLTEALRARGAEVHEWICYRRRVARWLPHHWEPYAQGRIAALLITSSEAARGLPEAMGAERFEKVRERLLAVANHPRVAEALQTLGWRHVVTAPRPGDDALVATLQECYSREKVQ</sequence>
<dbReference type="InterPro" id="IPR036108">
    <property type="entry name" value="4pyrrol_syn_uPrphyn_synt_sf"/>
</dbReference>
<evidence type="ECO:0000256" key="1">
    <source>
        <dbReference type="ARBA" id="ARBA00004772"/>
    </source>
</evidence>
<dbReference type="SUPFAM" id="SSF69618">
    <property type="entry name" value="HemD-like"/>
    <property type="match status" value="1"/>
</dbReference>
<evidence type="ECO:0000256" key="3">
    <source>
        <dbReference type="ARBA" id="ARBA00013109"/>
    </source>
</evidence>
<comment type="similarity">
    <text evidence="2 9">Belongs to the uroporphyrinogen-III synthase family.</text>
</comment>
<dbReference type="GO" id="GO:0006782">
    <property type="term" value="P:protoporphyrinogen IX biosynthetic process"/>
    <property type="evidence" value="ECO:0007669"/>
    <property type="project" value="UniProtKB-UniRule"/>
</dbReference>
<comment type="catalytic activity">
    <reaction evidence="8 9">
        <text>hydroxymethylbilane = uroporphyrinogen III + H2O</text>
        <dbReference type="Rhea" id="RHEA:18965"/>
        <dbReference type="ChEBI" id="CHEBI:15377"/>
        <dbReference type="ChEBI" id="CHEBI:57308"/>
        <dbReference type="ChEBI" id="CHEBI:57845"/>
        <dbReference type="EC" id="4.2.1.75"/>
    </reaction>
</comment>
<dbReference type="Pfam" id="PF02602">
    <property type="entry name" value="HEM4"/>
    <property type="match status" value="1"/>
</dbReference>
<evidence type="ECO:0000313" key="12">
    <source>
        <dbReference type="Proteomes" id="UP000262004"/>
    </source>
</evidence>
<evidence type="ECO:0000313" key="11">
    <source>
        <dbReference type="EMBL" id="BBD76564.1"/>
    </source>
</evidence>
<evidence type="ECO:0000256" key="8">
    <source>
        <dbReference type="ARBA" id="ARBA00048617"/>
    </source>
</evidence>
<protein>
    <recommendedName>
        <fullName evidence="7 9">Uroporphyrinogen-III synthase</fullName>
        <ecNumber evidence="3 9">4.2.1.75</ecNumber>
    </recommendedName>
</protein>
<dbReference type="Proteomes" id="UP000262004">
    <property type="component" value="Chromosome"/>
</dbReference>
<evidence type="ECO:0000256" key="6">
    <source>
        <dbReference type="ARBA" id="ARBA00037589"/>
    </source>
</evidence>
<keyword evidence="12" id="KW-1185">Reference proteome</keyword>
<evidence type="ECO:0000256" key="2">
    <source>
        <dbReference type="ARBA" id="ARBA00008133"/>
    </source>
</evidence>
<dbReference type="Gene3D" id="3.40.50.10090">
    <property type="match status" value="2"/>
</dbReference>
<dbReference type="PANTHER" id="PTHR38042:SF1">
    <property type="entry name" value="UROPORPHYRINOGEN-III SYNTHASE, CHLOROPLASTIC"/>
    <property type="match status" value="1"/>
</dbReference>
<name>A0A2Z6DVV2_HYDTE</name>
<gene>
    <name evidence="11" type="primary">hemD</name>
    <name evidence="11" type="ORF">HPTL_0296</name>
</gene>
<keyword evidence="4 9" id="KW-0456">Lyase</keyword>
<evidence type="ECO:0000256" key="5">
    <source>
        <dbReference type="ARBA" id="ARBA00023244"/>
    </source>
</evidence>
<reference evidence="11 12" key="1">
    <citation type="submission" date="2018-04" db="EMBL/GenBank/DDBJ databases">
        <title>Complete genome sequence of Hydrogenophilus thermoluteolus TH-1.</title>
        <authorList>
            <person name="Arai H."/>
        </authorList>
    </citation>
    <scope>NUCLEOTIDE SEQUENCE [LARGE SCALE GENOMIC DNA]</scope>
    <source>
        <strain evidence="11 12">TH-1</strain>
    </source>
</reference>
<dbReference type="EC" id="4.2.1.75" evidence="3 9"/>
<dbReference type="InterPro" id="IPR039793">
    <property type="entry name" value="UROS/Hem4"/>
</dbReference>
<dbReference type="CDD" id="cd06578">
    <property type="entry name" value="HemD"/>
    <property type="match status" value="1"/>
</dbReference>
<keyword evidence="5 9" id="KW-0627">Porphyrin biosynthesis</keyword>
<evidence type="ECO:0000259" key="10">
    <source>
        <dbReference type="Pfam" id="PF02602"/>
    </source>
</evidence>
<dbReference type="KEGG" id="htl:HPTL_0296"/>
<dbReference type="AlphaFoldDB" id="A0A2Z6DVV2"/>
<comment type="function">
    <text evidence="6 9">Catalyzes cyclization of the linear tetrapyrrole, hydroxymethylbilane, to the macrocyclic uroporphyrinogen III.</text>
</comment>
<dbReference type="PANTHER" id="PTHR38042">
    <property type="entry name" value="UROPORPHYRINOGEN-III SYNTHASE, CHLOROPLASTIC"/>
    <property type="match status" value="1"/>
</dbReference>
<dbReference type="InterPro" id="IPR003754">
    <property type="entry name" value="4pyrrol_synth_uPrphyn_synth"/>
</dbReference>
<accession>A0A2Z6DVV2</accession>
<dbReference type="EMBL" id="AP018558">
    <property type="protein sequence ID" value="BBD76564.1"/>
    <property type="molecule type" value="Genomic_DNA"/>
</dbReference>
<organism evidence="11 12">
    <name type="scientific">Hydrogenophilus thermoluteolus</name>
    <name type="common">Pseudomonas hydrogenothermophila</name>
    <dbReference type="NCBI Taxonomy" id="297"/>
    <lineage>
        <taxon>Bacteria</taxon>
        <taxon>Pseudomonadati</taxon>
        <taxon>Pseudomonadota</taxon>
        <taxon>Hydrogenophilia</taxon>
        <taxon>Hydrogenophilales</taxon>
        <taxon>Hydrogenophilaceae</taxon>
        <taxon>Hydrogenophilus</taxon>
    </lineage>
</organism>
<dbReference type="GO" id="GO:0004852">
    <property type="term" value="F:uroporphyrinogen-III synthase activity"/>
    <property type="evidence" value="ECO:0007669"/>
    <property type="project" value="UniProtKB-UniRule"/>
</dbReference>
<comment type="pathway">
    <text evidence="1 9">Porphyrin-containing compound metabolism; protoporphyrin-IX biosynthesis; coproporphyrinogen-III from 5-aminolevulinate: step 3/4.</text>
</comment>
<evidence type="ECO:0000256" key="7">
    <source>
        <dbReference type="ARBA" id="ARBA00040167"/>
    </source>
</evidence>
<feature type="domain" description="Tetrapyrrole biosynthesis uroporphyrinogen III synthase" evidence="10">
    <location>
        <begin position="21"/>
        <end position="250"/>
    </location>
</feature>
<dbReference type="GO" id="GO:0006780">
    <property type="term" value="P:uroporphyrinogen III biosynthetic process"/>
    <property type="evidence" value="ECO:0007669"/>
    <property type="project" value="UniProtKB-UniRule"/>
</dbReference>
<evidence type="ECO:0000256" key="9">
    <source>
        <dbReference type="RuleBase" id="RU366031"/>
    </source>
</evidence>
<proteinExistence type="inferred from homology"/>
<evidence type="ECO:0000256" key="4">
    <source>
        <dbReference type="ARBA" id="ARBA00023239"/>
    </source>
</evidence>
<dbReference type="UniPathway" id="UPA00251">
    <property type="reaction ID" value="UER00320"/>
</dbReference>